<feature type="transmembrane region" description="Helical" evidence="1">
    <location>
        <begin position="64"/>
        <end position="87"/>
    </location>
</feature>
<feature type="transmembrane region" description="Helical" evidence="1">
    <location>
        <begin position="215"/>
        <end position="239"/>
    </location>
</feature>
<feature type="transmembrane region" description="Helical" evidence="1">
    <location>
        <begin position="172"/>
        <end position="194"/>
    </location>
</feature>
<keyword evidence="1" id="KW-1133">Transmembrane helix</keyword>
<keyword evidence="3" id="KW-1185">Reference proteome</keyword>
<gene>
    <name evidence="2" type="ORF">BOKJ2_LOCUS12744</name>
</gene>
<dbReference type="Proteomes" id="UP000614601">
    <property type="component" value="Unassembled WGS sequence"/>
</dbReference>
<organism evidence="2 3">
    <name type="scientific">Bursaphelenchus okinawaensis</name>
    <dbReference type="NCBI Taxonomy" id="465554"/>
    <lineage>
        <taxon>Eukaryota</taxon>
        <taxon>Metazoa</taxon>
        <taxon>Ecdysozoa</taxon>
        <taxon>Nematoda</taxon>
        <taxon>Chromadorea</taxon>
        <taxon>Rhabditida</taxon>
        <taxon>Tylenchina</taxon>
        <taxon>Tylenchomorpha</taxon>
        <taxon>Aphelenchoidea</taxon>
        <taxon>Aphelenchoididae</taxon>
        <taxon>Bursaphelenchus</taxon>
    </lineage>
</organism>
<feature type="transmembrane region" description="Helical" evidence="1">
    <location>
        <begin position="93"/>
        <end position="113"/>
    </location>
</feature>
<keyword evidence="1" id="KW-0812">Transmembrane</keyword>
<dbReference type="AlphaFoldDB" id="A0A811LJ92"/>
<dbReference type="EMBL" id="CAJFCW020000006">
    <property type="protein sequence ID" value="CAG9124678.1"/>
    <property type="molecule type" value="Genomic_DNA"/>
</dbReference>
<evidence type="ECO:0000256" key="1">
    <source>
        <dbReference type="SAM" id="Phobius"/>
    </source>
</evidence>
<evidence type="ECO:0000313" key="2">
    <source>
        <dbReference type="EMBL" id="CAD5228570.1"/>
    </source>
</evidence>
<proteinExistence type="predicted"/>
<dbReference type="Proteomes" id="UP000783686">
    <property type="component" value="Unassembled WGS sequence"/>
</dbReference>
<sequence length="334" mass="38874">MKRSCSVFTTSTNNNFDCNNLVGSRKRGVNSVRFESNTNFQPKRRPQPIPKPQYESVPFICLRFFAFLFGFLCRPLYMLIIIAYANFSSDLDLFAIGFGLTFNMICIALAWHFGRKWGTVACMVFEVTLMYNITKLTCTMLTNLIQSLLHSVSSNKYPDFLKRYHIYDQIPLLATFIFFLVYQLQLFIVLCKSLKNVPLFPKRPKTKFYHYFRKIEKYTTFFGPIVMLLLTCIILAHLFSLETCGHGKKCDGNVIMTKTYYNSKPAEVNALRDRVTAMKMLTSYMTRGSYNINFDEVPLKSGLKFTEDKVRWDVLQGYNKNPKRNQTILFGPIY</sequence>
<dbReference type="OrthoDB" id="10542762at2759"/>
<name>A0A811LJ92_9BILA</name>
<evidence type="ECO:0000313" key="3">
    <source>
        <dbReference type="Proteomes" id="UP000614601"/>
    </source>
</evidence>
<comment type="caution">
    <text evidence="2">The sequence shown here is derived from an EMBL/GenBank/DDBJ whole genome shotgun (WGS) entry which is preliminary data.</text>
</comment>
<reference evidence="2" key="1">
    <citation type="submission" date="2020-09" db="EMBL/GenBank/DDBJ databases">
        <authorList>
            <person name="Kikuchi T."/>
        </authorList>
    </citation>
    <scope>NUCLEOTIDE SEQUENCE</scope>
    <source>
        <strain evidence="2">SH1</strain>
    </source>
</reference>
<keyword evidence="1" id="KW-0472">Membrane</keyword>
<protein>
    <submittedName>
        <fullName evidence="2">Uncharacterized protein</fullName>
    </submittedName>
</protein>
<accession>A0A811LJ92</accession>
<dbReference type="EMBL" id="CAJFDH010000006">
    <property type="protein sequence ID" value="CAD5228570.1"/>
    <property type="molecule type" value="Genomic_DNA"/>
</dbReference>